<sequence length="223" mass="25961">MPINTTLIQNISQQLKQTLHPEIQTATEISELYNFYIFCILVKAARNEGALVYYKDVLKHNPEQLVFRRRAGQIYETSQPYTHAVIEFTNKPPLEIHMGVKIHGRLRVLYDCDICVLYKMEADSCRANQRQPRASRILMAVDCQYYTSQLKLELAQAFIAFSSELRVSGNCYFVSNSSSDSVAKLLASRKRKWEYDIFPRSTNNVNRLMYEFQTSFKDFKARS</sequence>
<organism evidence="1 2">
    <name type="scientific">Limnoraphis robusta CCNP1315</name>
    <dbReference type="NCBI Taxonomy" id="3110306"/>
    <lineage>
        <taxon>Bacteria</taxon>
        <taxon>Bacillati</taxon>
        <taxon>Cyanobacteriota</taxon>
        <taxon>Cyanophyceae</taxon>
        <taxon>Oscillatoriophycideae</taxon>
        <taxon>Oscillatoriales</taxon>
        <taxon>Sirenicapillariaceae</taxon>
        <taxon>Limnoraphis</taxon>
    </lineage>
</organism>
<evidence type="ECO:0000313" key="2">
    <source>
        <dbReference type="Proteomes" id="UP001301728"/>
    </source>
</evidence>
<proteinExistence type="predicted"/>
<keyword evidence="2" id="KW-1185">Reference proteome</keyword>
<gene>
    <name evidence="1" type="ORF">VB854_09565</name>
</gene>
<reference evidence="1 2" key="1">
    <citation type="submission" date="2023-12" db="EMBL/GenBank/DDBJ databases">
        <title>Baltic Sea Cyanobacteria.</title>
        <authorList>
            <person name="Delbaje E."/>
            <person name="Fewer D.P."/>
            <person name="Shishido T.K."/>
        </authorList>
    </citation>
    <scope>NUCLEOTIDE SEQUENCE [LARGE SCALE GENOMIC DNA]</scope>
    <source>
        <strain evidence="1 2">CCNP 1315</strain>
    </source>
</reference>
<accession>A0ABU5TXF7</accession>
<name>A0ABU5TXF7_9CYAN</name>
<dbReference type="Proteomes" id="UP001301728">
    <property type="component" value="Unassembled WGS sequence"/>
</dbReference>
<dbReference type="EMBL" id="JAYGHT010000024">
    <property type="protein sequence ID" value="MEA5519198.1"/>
    <property type="molecule type" value="Genomic_DNA"/>
</dbReference>
<evidence type="ECO:0000313" key="1">
    <source>
        <dbReference type="EMBL" id="MEA5519198.1"/>
    </source>
</evidence>
<protein>
    <submittedName>
        <fullName evidence="1">Uncharacterized protein</fullName>
    </submittedName>
</protein>
<dbReference type="RefSeq" id="WP_323272071.1">
    <property type="nucleotide sequence ID" value="NZ_JAYGHT010000024.1"/>
</dbReference>
<comment type="caution">
    <text evidence="1">The sequence shown here is derived from an EMBL/GenBank/DDBJ whole genome shotgun (WGS) entry which is preliminary data.</text>
</comment>